<dbReference type="InterPro" id="IPR023795">
    <property type="entry name" value="Serpin_CS"/>
</dbReference>
<dbReference type="InterPro" id="IPR023796">
    <property type="entry name" value="Serpin_dom"/>
</dbReference>
<dbReference type="AlphaFoldDB" id="A0AAV7CYI2"/>
<feature type="compositionally biased region" description="Low complexity" evidence="2">
    <location>
        <begin position="63"/>
        <end position="80"/>
    </location>
</feature>
<dbReference type="GO" id="GO:0004867">
    <property type="term" value="F:serine-type endopeptidase inhibitor activity"/>
    <property type="evidence" value="ECO:0007669"/>
    <property type="project" value="InterPro"/>
</dbReference>
<keyword evidence="5" id="KW-1185">Reference proteome</keyword>
<dbReference type="PANTHER" id="PTHR11461">
    <property type="entry name" value="SERINE PROTEASE INHIBITOR, SERPIN"/>
    <property type="match status" value="1"/>
</dbReference>
<dbReference type="InterPro" id="IPR000215">
    <property type="entry name" value="Serpin_fam"/>
</dbReference>
<dbReference type="InterPro" id="IPR036186">
    <property type="entry name" value="Serpin_sf"/>
</dbReference>
<dbReference type="Gene3D" id="2.30.39.10">
    <property type="entry name" value="Alpha-1-antitrypsin, domain 1"/>
    <property type="match status" value="1"/>
</dbReference>
<dbReference type="PROSITE" id="PS00284">
    <property type="entry name" value="SERPIN"/>
    <property type="match status" value="1"/>
</dbReference>
<evidence type="ECO:0000256" key="2">
    <source>
        <dbReference type="SAM" id="MobiDB-lite"/>
    </source>
</evidence>
<dbReference type="Pfam" id="PF00079">
    <property type="entry name" value="Serpin"/>
    <property type="match status" value="1"/>
</dbReference>
<dbReference type="SMART" id="SM00093">
    <property type="entry name" value="SERPIN"/>
    <property type="match status" value="1"/>
</dbReference>
<accession>A0AAV7CYI2</accession>
<dbReference type="InterPro" id="IPR042185">
    <property type="entry name" value="Serpin_sf_2"/>
</dbReference>
<sequence>MSGVGGSGVAILSSCIWSFSCQIQTVQDTRHSRMDKVVFCLLVLAGICCSSAEVDFEEFASDTTTATPPTTPHTEPTEPAVVDSTSDSLLDLYPHLTEFFTTTTSTASPEDNGEHEPTDENEPTEAPQNEQSLNDEDPVSSSSSEDVCEGELSQADIQTFEKAMNAFSKDLLKQVHLASNTPNVVVSPFSIALGLLQLALGAENQTEKVILEALHLESLQCLHEKLQKVTKRLVETSLAVATRMYVQKGFRIKKSFLRKSERIYGTKPVNLKHSMQQNVDAINKWVKEVTREQIPQFLSNIPSNIVIMLLNAIHFKGIWKNKFDPSRTIADVFYVNDDESVIVDMMLSTKYPLSYFPHDKLDSYVARLPFKGNMSLVVVMPQQSNWNLSKILDNLNRTEIYQKFHKETPTILKIPKLNLDFKLELTHVLTNLGLGQLFSHPDLKGISDEPLCVTSVEHQSTMQLNEEGVEAAAATASVMSRSISTLTINHPFLYFLFDDITGLPLFLGYVRNPKPGFQKKRRGPFKPELLPKGSIPK</sequence>
<evidence type="ECO:0000313" key="5">
    <source>
        <dbReference type="Proteomes" id="UP000824782"/>
    </source>
</evidence>
<feature type="region of interest" description="Disordered" evidence="2">
    <location>
        <begin position="102"/>
        <end position="152"/>
    </location>
</feature>
<comment type="similarity">
    <text evidence="1">Belongs to the serpin family.</text>
</comment>
<proteinExistence type="inferred from homology"/>
<name>A0AAV7CYI2_ENGPU</name>
<dbReference type="Gene3D" id="3.30.497.10">
    <property type="entry name" value="Antithrombin, subunit I, domain 2"/>
    <property type="match status" value="1"/>
</dbReference>
<dbReference type="GO" id="GO:0005615">
    <property type="term" value="C:extracellular space"/>
    <property type="evidence" value="ECO:0007669"/>
    <property type="project" value="InterPro"/>
</dbReference>
<dbReference type="SUPFAM" id="SSF56574">
    <property type="entry name" value="Serpins"/>
    <property type="match status" value="1"/>
</dbReference>
<dbReference type="InterPro" id="IPR042178">
    <property type="entry name" value="Serpin_sf_1"/>
</dbReference>
<evidence type="ECO:0000313" key="4">
    <source>
        <dbReference type="EMBL" id="KAG8590187.1"/>
    </source>
</evidence>
<feature type="region of interest" description="Disordered" evidence="2">
    <location>
        <begin position="518"/>
        <end position="537"/>
    </location>
</feature>
<dbReference type="PANTHER" id="PTHR11461:SF20">
    <property type="entry name" value="ALPHA-2-ANTIPLASMIN"/>
    <property type="match status" value="1"/>
</dbReference>
<evidence type="ECO:0000259" key="3">
    <source>
        <dbReference type="SMART" id="SM00093"/>
    </source>
</evidence>
<feature type="region of interest" description="Disordered" evidence="2">
    <location>
        <begin position="60"/>
        <end position="85"/>
    </location>
</feature>
<dbReference type="EMBL" id="WNYA01000002">
    <property type="protein sequence ID" value="KAG8590187.1"/>
    <property type="molecule type" value="Genomic_DNA"/>
</dbReference>
<feature type="domain" description="Serpin" evidence="3">
    <location>
        <begin position="169"/>
        <end position="513"/>
    </location>
</feature>
<comment type="caution">
    <text evidence="4">The sequence shown here is derived from an EMBL/GenBank/DDBJ whole genome shotgun (WGS) entry which is preliminary data.</text>
</comment>
<reference evidence="4" key="1">
    <citation type="thesis" date="2020" institute="ProQuest LLC" country="789 East Eisenhower Parkway, Ann Arbor, MI, USA">
        <title>Comparative Genomics and Chromosome Evolution.</title>
        <authorList>
            <person name="Mudd A.B."/>
        </authorList>
    </citation>
    <scope>NUCLEOTIDE SEQUENCE</scope>
    <source>
        <strain evidence="4">237g6f4</strain>
        <tissue evidence="4">Blood</tissue>
    </source>
</reference>
<evidence type="ECO:0000256" key="1">
    <source>
        <dbReference type="RuleBase" id="RU000411"/>
    </source>
</evidence>
<protein>
    <recommendedName>
        <fullName evidence="3">Serpin domain-containing protein</fullName>
    </recommendedName>
</protein>
<gene>
    <name evidence="4" type="ORF">GDO81_006673</name>
</gene>
<organism evidence="4 5">
    <name type="scientific">Engystomops pustulosus</name>
    <name type="common">Tungara frog</name>
    <name type="synonym">Physalaemus pustulosus</name>
    <dbReference type="NCBI Taxonomy" id="76066"/>
    <lineage>
        <taxon>Eukaryota</taxon>
        <taxon>Metazoa</taxon>
        <taxon>Chordata</taxon>
        <taxon>Craniata</taxon>
        <taxon>Vertebrata</taxon>
        <taxon>Euteleostomi</taxon>
        <taxon>Amphibia</taxon>
        <taxon>Batrachia</taxon>
        <taxon>Anura</taxon>
        <taxon>Neobatrachia</taxon>
        <taxon>Hyloidea</taxon>
        <taxon>Leptodactylidae</taxon>
        <taxon>Leiuperinae</taxon>
        <taxon>Engystomops</taxon>
    </lineage>
</organism>
<dbReference type="Proteomes" id="UP000824782">
    <property type="component" value="Unassembled WGS sequence"/>
</dbReference>